<comment type="similarity">
    <text evidence="1 5">Belongs to the peptidase A1 family.</text>
</comment>
<feature type="domain" description="Peptidase A1" evidence="6">
    <location>
        <begin position="30"/>
        <end position="386"/>
    </location>
</feature>
<dbReference type="PRINTS" id="PR00792">
    <property type="entry name" value="PEPSIN"/>
</dbReference>
<dbReference type="PROSITE" id="PS00141">
    <property type="entry name" value="ASP_PROTEASE"/>
    <property type="match status" value="2"/>
</dbReference>
<accession>A0AAV9JKA4</accession>
<dbReference type="GO" id="GO:0004190">
    <property type="term" value="F:aspartic-type endopeptidase activity"/>
    <property type="evidence" value="ECO:0007669"/>
    <property type="project" value="UniProtKB-KW"/>
</dbReference>
<feature type="active site" evidence="3">
    <location>
        <position position="275"/>
    </location>
</feature>
<name>A0AAV9JKA4_9PEZI</name>
<dbReference type="SUPFAM" id="SSF50630">
    <property type="entry name" value="Acid proteases"/>
    <property type="match status" value="1"/>
</dbReference>
<evidence type="ECO:0000256" key="3">
    <source>
        <dbReference type="PIRSR" id="PIRSR601461-1"/>
    </source>
</evidence>
<dbReference type="GO" id="GO:0006508">
    <property type="term" value="P:proteolysis"/>
    <property type="evidence" value="ECO:0007669"/>
    <property type="project" value="UniProtKB-KW"/>
</dbReference>
<dbReference type="InterPro" id="IPR001969">
    <property type="entry name" value="Aspartic_peptidase_AS"/>
</dbReference>
<evidence type="ECO:0000256" key="4">
    <source>
        <dbReference type="PIRSR" id="PIRSR601461-2"/>
    </source>
</evidence>
<keyword evidence="5" id="KW-0378">Hydrolase</keyword>
<dbReference type="Gene3D" id="2.40.70.10">
    <property type="entry name" value="Acid Proteases"/>
    <property type="match status" value="2"/>
</dbReference>
<reference evidence="7 8" key="1">
    <citation type="submission" date="2021-11" db="EMBL/GenBank/DDBJ databases">
        <title>Black yeast isolated from Biological Soil Crust.</title>
        <authorList>
            <person name="Kurbessoian T."/>
        </authorList>
    </citation>
    <scope>NUCLEOTIDE SEQUENCE [LARGE SCALE GENOMIC DNA]</scope>
    <source>
        <strain evidence="7 8">CCFEE 5522</strain>
    </source>
</reference>
<evidence type="ECO:0000313" key="7">
    <source>
        <dbReference type="EMBL" id="KAK4544955.1"/>
    </source>
</evidence>
<dbReference type="AlphaFoldDB" id="A0AAV9JKA4"/>
<feature type="disulfide bond" evidence="4">
    <location>
        <begin position="312"/>
        <end position="350"/>
    </location>
</feature>
<dbReference type="InterPro" id="IPR021109">
    <property type="entry name" value="Peptidase_aspartic_dom_sf"/>
</dbReference>
<sequence length="391" mass="41800">MAKGSSALHNAIRASTGRTSLIPSEEGAGYSVDISFGGKTFEVILDTGSSDLWLAEAGVKCVDETMTRVPTAECGFGPLASATFQAGQIASENFNISYGDGESLTGVLGYESVGLANITVDKQEVALVREAYWKGDNVTSGLMGFAFPSLTSAFSGTDPSVDNENTTAVPYTNWIFNAIDKGLINPMFSLAIERGSKGGGGQLALGGLPDIDFNHTFTSTPLKIIELTPHAIEAKNYSYYTIVPDGFLLSGEEDTYYGYQEFSEHPSTTYPVIVDSGTTLVYLPERIADIVNALFDPPSVYIEEEGVYENYCDATPPTFAIRINGTDFYISSADLLLTGELGLDTETGGCVTGVQPMDGGIYILGDVFLKNVVAVFDIGASEMRFAPHEKY</sequence>
<evidence type="ECO:0000313" key="8">
    <source>
        <dbReference type="Proteomes" id="UP001324427"/>
    </source>
</evidence>
<proteinExistence type="inferred from homology"/>
<gene>
    <name evidence="7" type="ORF">LTR36_003860</name>
</gene>
<dbReference type="InterPro" id="IPR033121">
    <property type="entry name" value="PEPTIDASE_A1"/>
</dbReference>
<dbReference type="PROSITE" id="PS51767">
    <property type="entry name" value="PEPTIDASE_A1"/>
    <property type="match status" value="1"/>
</dbReference>
<keyword evidence="5" id="KW-0645">Protease</keyword>
<comment type="caution">
    <text evidence="7">The sequence shown here is derived from an EMBL/GenBank/DDBJ whole genome shotgun (WGS) entry which is preliminary data.</text>
</comment>
<evidence type="ECO:0000256" key="5">
    <source>
        <dbReference type="RuleBase" id="RU000454"/>
    </source>
</evidence>
<organism evidence="7 8">
    <name type="scientific">Oleoguttula mirabilis</name>
    <dbReference type="NCBI Taxonomy" id="1507867"/>
    <lineage>
        <taxon>Eukaryota</taxon>
        <taxon>Fungi</taxon>
        <taxon>Dikarya</taxon>
        <taxon>Ascomycota</taxon>
        <taxon>Pezizomycotina</taxon>
        <taxon>Dothideomycetes</taxon>
        <taxon>Dothideomycetidae</taxon>
        <taxon>Mycosphaerellales</taxon>
        <taxon>Teratosphaeriaceae</taxon>
        <taxon>Oleoguttula</taxon>
    </lineage>
</organism>
<dbReference type="EMBL" id="JAVFHQ010000022">
    <property type="protein sequence ID" value="KAK4544955.1"/>
    <property type="molecule type" value="Genomic_DNA"/>
</dbReference>
<dbReference type="GO" id="GO:0000324">
    <property type="term" value="C:fungal-type vacuole"/>
    <property type="evidence" value="ECO:0007669"/>
    <property type="project" value="TreeGrafter"/>
</dbReference>
<dbReference type="PANTHER" id="PTHR47966:SF47">
    <property type="entry name" value="ENDOPEPTIDASE, PUTATIVE (AFU_ORTHOLOGUE AFUA_3G01220)-RELATED"/>
    <property type="match status" value="1"/>
</dbReference>
<dbReference type="InterPro" id="IPR001461">
    <property type="entry name" value="Aspartic_peptidase_A1"/>
</dbReference>
<keyword evidence="2 5" id="KW-0064">Aspartyl protease</keyword>
<dbReference type="CDD" id="cd05471">
    <property type="entry name" value="pepsin_like"/>
    <property type="match status" value="1"/>
</dbReference>
<evidence type="ECO:0000256" key="1">
    <source>
        <dbReference type="ARBA" id="ARBA00007447"/>
    </source>
</evidence>
<evidence type="ECO:0000256" key="2">
    <source>
        <dbReference type="ARBA" id="ARBA00022750"/>
    </source>
</evidence>
<keyword evidence="8" id="KW-1185">Reference proteome</keyword>
<evidence type="ECO:0000259" key="6">
    <source>
        <dbReference type="PROSITE" id="PS51767"/>
    </source>
</evidence>
<feature type="active site" evidence="3">
    <location>
        <position position="46"/>
    </location>
</feature>
<dbReference type="Proteomes" id="UP001324427">
    <property type="component" value="Unassembled WGS sequence"/>
</dbReference>
<dbReference type="Pfam" id="PF00026">
    <property type="entry name" value="Asp"/>
    <property type="match status" value="1"/>
</dbReference>
<dbReference type="InterPro" id="IPR034164">
    <property type="entry name" value="Pepsin-like_dom"/>
</dbReference>
<dbReference type="PANTHER" id="PTHR47966">
    <property type="entry name" value="BETA-SITE APP-CLEAVING ENZYME, ISOFORM A-RELATED"/>
    <property type="match status" value="1"/>
</dbReference>
<keyword evidence="4" id="KW-1015">Disulfide bond</keyword>
<protein>
    <recommendedName>
        <fullName evidence="6">Peptidase A1 domain-containing protein</fullName>
    </recommendedName>
</protein>